<dbReference type="STRING" id="1549855.AY555_06370"/>
<evidence type="ECO:0000256" key="3">
    <source>
        <dbReference type="ARBA" id="ARBA00023172"/>
    </source>
</evidence>
<keyword evidence="6" id="KW-1185">Reference proteome</keyword>
<dbReference type="InterPro" id="IPR002104">
    <property type="entry name" value="Integrase_catalytic"/>
</dbReference>
<evidence type="ECO:0000256" key="2">
    <source>
        <dbReference type="ARBA" id="ARBA00022908"/>
    </source>
</evidence>
<dbReference type="KEGG" id="hjo:AY555_06370"/>
<dbReference type="GO" id="GO:0015074">
    <property type="term" value="P:DNA integration"/>
    <property type="evidence" value="ECO:0007669"/>
    <property type="project" value="UniProtKB-KW"/>
</dbReference>
<dbReference type="PANTHER" id="PTHR30629">
    <property type="entry name" value="PROPHAGE INTEGRASE"/>
    <property type="match status" value="1"/>
</dbReference>
<evidence type="ECO:0000256" key="1">
    <source>
        <dbReference type="ARBA" id="ARBA00008857"/>
    </source>
</evidence>
<dbReference type="GeneID" id="53316780"/>
<dbReference type="AlphaFoldDB" id="A0A143DDN4"/>
<keyword evidence="2" id="KW-0229">DNA integration</keyword>
<dbReference type="EMBL" id="CP014525">
    <property type="protein sequence ID" value="AMW34861.1"/>
    <property type="molecule type" value="Genomic_DNA"/>
</dbReference>
<dbReference type="InterPro" id="IPR050808">
    <property type="entry name" value="Phage_Integrase"/>
</dbReference>
<evidence type="ECO:0000313" key="5">
    <source>
        <dbReference type="EMBL" id="AMW34861.1"/>
    </source>
</evidence>
<proteinExistence type="inferred from homology"/>
<name>A0A143DDN4_9PROT</name>
<feature type="domain" description="Tyr recombinase" evidence="4">
    <location>
        <begin position="166"/>
        <end position="357"/>
    </location>
</feature>
<dbReference type="GO" id="GO:0003677">
    <property type="term" value="F:DNA binding"/>
    <property type="evidence" value="ECO:0007669"/>
    <property type="project" value="InterPro"/>
</dbReference>
<organism evidence="5 6">
    <name type="scientific">Haematospirillum jordaniae</name>
    <dbReference type="NCBI Taxonomy" id="1549855"/>
    <lineage>
        <taxon>Bacteria</taxon>
        <taxon>Pseudomonadati</taxon>
        <taxon>Pseudomonadota</taxon>
        <taxon>Alphaproteobacteria</taxon>
        <taxon>Rhodospirillales</taxon>
        <taxon>Novispirillaceae</taxon>
        <taxon>Haematospirillum</taxon>
    </lineage>
</organism>
<reference evidence="5 6" key="1">
    <citation type="submission" date="2016-02" db="EMBL/GenBank/DDBJ databases">
        <title>Complete Genome of H5569, the type strain of the newly described species Haematospirillium jordaniae.</title>
        <authorList>
            <person name="Nicholson A.C."/>
            <person name="Humrighouse B.W."/>
            <person name="Loparov V."/>
            <person name="McQuiston J.R."/>
        </authorList>
    </citation>
    <scope>NUCLEOTIDE SEQUENCE [LARGE SCALE GENOMIC DNA]</scope>
    <source>
        <strain evidence="5 6">H5569</strain>
    </source>
</reference>
<protein>
    <recommendedName>
        <fullName evidence="4">Tyr recombinase domain-containing protein</fullName>
    </recommendedName>
</protein>
<evidence type="ECO:0000259" key="4">
    <source>
        <dbReference type="PROSITE" id="PS51898"/>
    </source>
</evidence>
<keyword evidence="3" id="KW-0233">DNA recombination</keyword>
<dbReference type="Pfam" id="PF00589">
    <property type="entry name" value="Phage_integrase"/>
    <property type="match status" value="1"/>
</dbReference>
<dbReference type="Proteomes" id="UP000076066">
    <property type="component" value="Chromosome"/>
</dbReference>
<accession>A0A143DDN4</accession>
<dbReference type="InterPro" id="IPR011010">
    <property type="entry name" value="DNA_brk_join_enz"/>
</dbReference>
<evidence type="ECO:0000313" key="6">
    <source>
        <dbReference type="Proteomes" id="UP000076066"/>
    </source>
</evidence>
<dbReference type="PROSITE" id="PS51898">
    <property type="entry name" value="TYR_RECOMBINASE"/>
    <property type="match status" value="1"/>
</dbReference>
<gene>
    <name evidence="5" type="ORF">AY555_06370</name>
</gene>
<dbReference type="OrthoDB" id="9808346at2"/>
<dbReference type="CDD" id="cd00796">
    <property type="entry name" value="INT_Rci_Hp1_C"/>
    <property type="match status" value="1"/>
</dbReference>
<dbReference type="PANTHER" id="PTHR30629:SF2">
    <property type="entry name" value="PROPHAGE INTEGRASE INTS-RELATED"/>
    <property type="match status" value="1"/>
</dbReference>
<comment type="similarity">
    <text evidence="1">Belongs to the 'phage' integrase family.</text>
</comment>
<dbReference type="GO" id="GO:0006310">
    <property type="term" value="P:DNA recombination"/>
    <property type="evidence" value="ECO:0007669"/>
    <property type="project" value="UniProtKB-KW"/>
</dbReference>
<dbReference type="Gene3D" id="1.10.443.10">
    <property type="entry name" value="Intergrase catalytic core"/>
    <property type="match status" value="1"/>
</dbReference>
<dbReference type="RefSeq" id="WP_066134890.1">
    <property type="nucleotide sequence ID" value="NZ_CP014525.1"/>
</dbReference>
<dbReference type="InterPro" id="IPR013762">
    <property type="entry name" value="Integrase-like_cat_sf"/>
</dbReference>
<dbReference type="SUPFAM" id="SSF56349">
    <property type="entry name" value="DNA breaking-rejoining enzymes"/>
    <property type="match status" value="1"/>
</dbReference>
<sequence length="368" mass="41612">MSIPELKQADNGVWYVHWTDRRRSKRVSTRTRDMAAAKAFLGQWLLMEHEAPASVAAGFTIADLWAVYDKKHIEHNVTSPMTMRNAWKRLEPHFGTMMPAAINQDVVDAYVKARTTGRIGLRAQSSTIRRELVALRACMNWSAAPKRKIIQPTHLPAFDLPPDSPPRDRWLRTDEIQRLLDAAASMRGKAERMPRGERFLWLALETAGRKTAILELTWDRVDFETGVIHLAVPGRKVTKKRRASVPVSKALRPVLERMHRERINTFVMDNQSDVWATVQCIAERAGFGDPRKTPRRNGMKPRKTGISPHVLRHTAATQMARRGVPLYDIAGVLGNSLAMVEKVYAKHCPERLRAAVDRISGNSLSAAE</sequence>